<dbReference type="Proteomes" id="UP000663203">
    <property type="component" value="Chromosome"/>
</dbReference>
<dbReference type="Pfam" id="PF04967">
    <property type="entry name" value="HTH_10"/>
    <property type="match status" value="1"/>
</dbReference>
<evidence type="ECO:0000256" key="1">
    <source>
        <dbReference type="ARBA" id="ARBA00023015"/>
    </source>
</evidence>
<reference evidence="5 6" key="1">
    <citation type="submission" date="2021-03" db="EMBL/GenBank/DDBJ databases">
        <title>Haloterrigena longa sp. nov. and Haloterrigena limicola sp. nov., extremely halophilic archaea isolated from a salt lake.</title>
        <authorList>
            <person name="Henglin C."/>
        </authorList>
    </citation>
    <scope>NUCLEOTIDE SEQUENCE [LARGE SCALE GENOMIC DNA]</scope>
    <source>
        <strain evidence="5 6">KZCA68</strain>
    </source>
</reference>
<evidence type="ECO:0000313" key="6">
    <source>
        <dbReference type="Proteomes" id="UP000663203"/>
    </source>
</evidence>
<feature type="domain" description="HVO-0513-like N-terminal" evidence="4">
    <location>
        <begin position="17"/>
        <end position="143"/>
    </location>
</feature>
<proteinExistence type="predicted"/>
<dbReference type="EMBL" id="CP071462">
    <property type="protein sequence ID" value="QSW99681.1"/>
    <property type="molecule type" value="Genomic_DNA"/>
</dbReference>
<dbReference type="InterPro" id="IPR056493">
    <property type="entry name" value="HVO_0513_N"/>
</dbReference>
<dbReference type="AlphaFoldDB" id="A0A8A2VDT9"/>
<evidence type="ECO:0000259" key="4">
    <source>
        <dbReference type="Pfam" id="PF24278"/>
    </source>
</evidence>
<dbReference type="KEGG" id="hakz:J0X25_01585"/>
<dbReference type="RefSeq" id="WP_207289287.1">
    <property type="nucleotide sequence ID" value="NZ_CP071462.1"/>
</dbReference>
<dbReference type="PANTHER" id="PTHR34236">
    <property type="entry name" value="DIMETHYL SULFOXIDE REDUCTASE TRANSCRIPTIONAL ACTIVATOR"/>
    <property type="match status" value="1"/>
</dbReference>
<protein>
    <submittedName>
        <fullName evidence="5">Helix-turn-helix domain-containing protein</fullName>
    </submittedName>
</protein>
<sequence length="220" mass="23679">MKSMGIRLQYAPEAVPPLHEGLCESPDLEREVIVGGQAVDGVETITSFVYGDPEAYEALLADLETVLEYDITPTEDGFFLYLRRGLGADGLSLLNALAQETVVVVPPIEVRSDRTLRLTVVGHPAALTAVMDEVPDGMTMDVRWVSGDVTVTGTSITDRQQAALRAARAVGYYEIPRESGIEAVADELECAVSTASELVRRGEANAVDRVLEDEPSSIGE</sequence>
<organism evidence="5 6">
    <name type="scientific">Haloterrigena alkaliphila</name>
    <dbReference type="NCBI Taxonomy" id="2816475"/>
    <lineage>
        <taxon>Archaea</taxon>
        <taxon>Methanobacteriati</taxon>
        <taxon>Methanobacteriota</taxon>
        <taxon>Stenosarchaea group</taxon>
        <taxon>Halobacteria</taxon>
        <taxon>Halobacteriales</taxon>
        <taxon>Natrialbaceae</taxon>
        <taxon>Haloterrigena</taxon>
    </lineage>
</organism>
<keyword evidence="6" id="KW-1185">Reference proteome</keyword>
<dbReference type="Pfam" id="PF24278">
    <property type="entry name" value="HVO_0513_N"/>
    <property type="match status" value="1"/>
</dbReference>
<evidence type="ECO:0000256" key="2">
    <source>
        <dbReference type="ARBA" id="ARBA00023163"/>
    </source>
</evidence>
<keyword evidence="2" id="KW-0804">Transcription</keyword>
<evidence type="ECO:0000313" key="5">
    <source>
        <dbReference type="EMBL" id="QSW99681.1"/>
    </source>
</evidence>
<dbReference type="InterPro" id="IPR007050">
    <property type="entry name" value="HTH_bacterioopsin"/>
</dbReference>
<dbReference type="PANTHER" id="PTHR34236:SF1">
    <property type="entry name" value="DIMETHYL SULFOXIDE REDUCTASE TRANSCRIPTIONAL ACTIVATOR"/>
    <property type="match status" value="1"/>
</dbReference>
<dbReference type="GeneID" id="63185956"/>
<evidence type="ECO:0000259" key="3">
    <source>
        <dbReference type="Pfam" id="PF04967"/>
    </source>
</evidence>
<feature type="domain" description="HTH bat-type" evidence="3">
    <location>
        <begin position="156"/>
        <end position="204"/>
    </location>
</feature>
<gene>
    <name evidence="5" type="ORF">J0X25_01585</name>
</gene>
<keyword evidence="1" id="KW-0805">Transcription regulation</keyword>
<accession>A0A8A2VDT9</accession>
<name>A0A8A2VDT9_9EURY</name>